<feature type="chain" id="PRO_5004321386" evidence="10">
    <location>
        <begin position="40"/>
        <end position="528"/>
    </location>
</feature>
<feature type="compositionally biased region" description="Low complexity" evidence="9">
    <location>
        <begin position="469"/>
        <end position="478"/>
    </location>
</feature>
<evidence type="ECO:0000256" key="8">
    <source>
        <dbReference type="SAM" id="Coils"/>
    </source>
</evidence>
<feature type="coiled-coil region" evidence="8">
    <location>
        <begin position="396"/>
        <end position="423"/>
    </location>
</feature>
<keyword evidence="3" id="KW-1003">Cell membrane</keyword>
<dbReference type="Pfam" id="PF00913">
    <property type="entry name" value="Trypan_glycop"/>
    <property type="match status" value="1"/>
</dbReference>
<keyword evidence="7" id="KW-0449">Lipoprotein</keyword>
<evidence type="ECO:0000256" key="6">
    <source>
        <dbReference type="ARBA" id="ARBA00023180"/>
    </source>
</evidence>
<evidence type="ECO:0000256" key="9">
    <source>
        <dbReference type="SAM" id="MobiDB-lite"/>
    </source>
</evidence>
<evidence type="ECO:0000256" key="3">
    <source>
        <dbReference type="ARBA" id="ARBA00022475"/>
    </source>
</evidence>
<dbReference type="SUPFAM" id="SSF58087">
    <property type="entry name" value="Variant surface glycoprotein (N-terminal domain)"/>
    <property type="match status" value="1"/>
</dbReference>
<evidence type="ECO:0000313" key="13">
    <source>
        <dbReference type="EMBL" id="AAK49467.1"/>
    </source>
</evidence>
<evidence type="ECO:0000256" key="10">
    <source>
        <dbReference type="SAM" id="SignalP"/>
    </source>
</evidence>
<feature type="signal peptide" evidence="10">
    <location>
        <begin position="1"/>
        <end position="39"/>
    </location>
</feature>
<accession>Q968M1</accession>
<evidence type="ECO:0000256" key="5">
    <source>
        <dbReference type="ARBA" id="ARBA00023136"/>
    </source>
</evidence>
<feature type="domain" description="Trypanosome variant surface glycoprotein C-terminal" evidence="12">
    <location>
        <begin position="425"/>
        <end position="527"/>
    </location>
</feature>
<keyword evidence="6" id="KW-0325">Glycoprotein</keyword>
<evidence type="ECO:0000256" key="2">
    <source>
        <dbReference type="ARBA" id="ARBA00004609"/>
    </source>
</evidence>
<keyword evidence="10" id="KW-0732">Signal</keyword>
<evidence type="ECO:0000256" key="7">
    <source>
        <dbReference type="ARBA" id="ARBA00023288"/>
    </source>
</evidence>
<gene>
    <name evidence="13" type="primary">VSG</name>
</gene>
<dbReference type="InterPro" id="IPR001812">
    <property type="entry name" value="Trypano_VSG_A_N_dom"/>
</dbReference>
<proteinExistence type="evidence at transcript level"/>
<dbReference type="GO" id="GO:0098552">
    <property type="term" value="C:side of membrane"/>
    <property type="evidence" value="ECO:0007669"/>
    <property type="project" value="UniProtKB-KW"/>
</dbReference>
<dbReference type="Gene3D" id="1.10.470.10">
    <property type="entry name" value="Variant Surface Glycoprotein, subunit A, domain 2"/>
    <property type="match status" value="1"/>
</dbReference>
<keyword evidence="5" id="KW-0472">Membrane</keyword>
<dbReference type="AlphaFoldDB" id="Q968M1"/>
<protein>
    <submittedName>
        <fullName evidence="13">Variable surface glycoprotein</fullName>
    </submittedName>
</protein>
<keyword evidence="4" id="KW-0336">GPI-anchor</keyword>
<dbReference type="VEuPathDB" id="TriTrypDB:TevSTIB805.10.17440"/>
<evidence type="ECO:0000256" key="4">
    <source>
        <dbReference type="ARBA" id="ARBA00022622"/>
    </source>
</evidence>
<dbReference type="Gene3D" id="3.30.1680.40">
    <property type="match status" value="1"/>
</dbReference>
<dbReference type="EMBL" id="AF317920">
    <property type="protein sequence ID" value="AAK49467.1"/>
    <property type="molecule type" value="mRNA"/>
</dbReference>
<reference evidence="13" key="1">
    <citation type="submission" date="2000-11" db="EMBL/GenBank/DDBJ databases">
        <title>Comparative analysis of Trypanosoma evansi variant surface glycoprotein repertoire.</title>
        <authorList>
            <person name="Urakawa T."/>
            <person name="Ngaira J."/>
            <person name="Majiwa P."/>
        </authorList>
    </citation>
    <scope>NUCLEOTIDE SEQUENCE</scope>
    <source>
        <strain evidence="13">IL3927</strain>
    </source>
</reference>
<name>Q968M1_TRYEV</name>
<evidence type="ECO:0000259" key="11">
    <source>
        <dbReference type="Pfam" id="PF00913"/>
    </source>
</evidence>
<dbReference type="GO" id="GO:0005886">
    <property type="term" value="C:plasma membrane"/>
    <property type="evidence" value="ECO:0007669"/>
    <property type="project" value="UniProtKB-SubCell"/>
</dbReference>
<keyword evidence="8" id="KW-0175">Coiled coil</keyword>
<organism evidence="13">
    <name type="scientific">Trypanosoma evansi</name>
    <dbReference type="NCBI Taxonomy" id="5697"/>
    <lineage>
        <taxon>Eukaryota</taxon>
        <taxon>Discoba</taxon>
        <taxon>Euglenozoa</taxon>
        <taxon>Kinetoplastea</taxon>
        <taxon>Metakinetoplastina</taxon>
        <taxon>Trypanosomatida</taxon>
        <taxon>Trypanosomatidae</taxon>
        <taxon>Trypanosoma</taxon>
    </lineage>
</organism>
<sequence>MRLSKAAERQQKMKPMSCSKQSAASVLLAVLLATTGTEGAANMGLLKGTWVPLCKLAQELGEVTSEAATEQKNILKLALEFRKEALQLKIYSRVAATAEDAERAVVLAAYVQSLAQRAVDKIQTTDGDKFLAAVAATSYAKGATDEFIQLGCENQRRGQPWVLTRYRHNATTSQARRIDSTECKTGTPKPQGTGRTTKTIKAAGISGPKQGLENSNSLQSANKNCRLFAKSSSDGLAKASNLDTNKLHYAAGYIEIDNSGGNAGKVNLLNLNRPTLTDQPEATAWQAVITTVGALPKITDEAYTNTSDKLESTERAAETIARIIKNVDDGTIANSKAAITNLFGTTSKEHVDKLLSDAANYKLKDKIAEQIKKHHSIQCPLTSWKAILAALDIALIKDKDKLKQELTDAKQNKETKSAEDKEKECNKAGSDQKACEKLKEQGCVYKEDGEENKKCKFNEKSFKSGAPVTQTQTGAAETTTDKCKDKKKDDCKSPDCKWEGESCKDSSILVNKQFALSVVSAAFVALLF</sequence>
<feature type="compositionally biased region" description="Basic and acidic residues" evidence="9">
    <location>
        <begin position="479"/>
        <end position="495"/>
    </location>
</feature>
<dbReference type="GO" id="GO:0042783">
    <property type="term" value="P:symbiont-mediated evasion of host immune response"/>
    <property type="evidence" value="ECO:0007669"/>
    <property type="project" value="InterPro"/>
</dbReference>
<evidence type="ECO:0000259" key="12">
    <source>
        <dbReference type="Pfam" id="PF10659"/>
    </source>
</evidence>
<feature type="region of interest" description="Disordered" evidence="9">
    <location>
        <begin position="466"/>
        <end position="495"/>
    </location>
</feature>
<evidence type="ECO:0000256" key="1">
    <source>
        <dbReference type="ARBA" id="ARBA00002523"/>
    </source>
</evidence>
<comment type="function">
    <text evidence="1">VSG forms a coat on the surface of the parasite. The trypanosome evades the immune response of the host by expressing a series of antigenically distinct VSGs from an estimated 1000 VSG genes.</text>
</comment>
<feature type="domain" description="Trypanosome variant surface glycoprotein A-type N-terminal" evidence="11">
    <location>
        <begin position="26"/>
        <end position="370"/>
    </location>
</feature>
<dbReference type="InterPro" id="IPR019609">
    <property type="entry name" value="Variant_surf_glycoprt_trypan_C"/>
</dbReference>
<dbReference type="Pfam" id="PF10659">
    <property type="entry name" value="Trypan_glycop_C"/>
    <property type="match status" value="1"/>
</dbReference>
<dbReference type="Gene3D" id="3.90.150.10">
    <property type="entry name" value="Variant Surface Glycoprotein, subunit A domain 1"/>
    <property type="match status" value="1"/>
</dbReference>
<comment type="subcellular location">
    <subcellularLocation>
        <location evidence="2">Cell membrane</location>
        <topology evidence="2">Lipid-anchor</topology>
        <topology evidence="2">GPI-anchor</topology>
    </subcellularLocation>
</comment>